<sequence>MLTLTWSKSRSEEPIFKLKIYQVFFFSSNILTIFVQYQERIHYRILNWSIYRTEPLIDSHDPTARSIFFYFIPDSPS</sequence>
<dbReference type="GeneID" id="5048460"/>
<accession>A4QMG2</accession>
<keyword evidence="1" id="KW-0472">Membrane</keyword>
<dbReference type="RefSeq" id="NP_817267.2">
    <property type="nucleotide sequence ID" value="NC_004677.2"/>
</dbReference>
<keyword evidence="1" id="KW-0812">Transmembrane</keyword>
<dbReference type="EMBL" id="AY228468">
    <property type="protein sequence ID" value="ABP35499.1"/>
    <property type="molecule type" value="Genomic_DNA"/>
</dbReference>
<keyword evidence="1" id="KW-1133">Transmembrane helix</keyword>
<geneLocation type="chloroplast" evidence="2"/>
<keyword evidence="2" id="KW-0150">Chloroplast</keyword>
<reference evidence="2" key="1">
    <citation type="submission" date="2007-04" db="EMBL/GenBank/DDBJ databases">
        <authorList>
            <person name="Noh E.W."/>
            <person name="Lee J.S."/>
            <person name="Choi Y.I."/>
            <person name="Han M.S."/>
            <person name="Yi Y.S."/>
            <person name="Han S.U."/>
        </authorList>
    </citation>
    <scope>NUCLEOTIDE SEQUENCE</scope>
</reference>
<name>A4QMG2_PINKO</name>
<protein>
    <submittedName>
        <fullName evidence="2">ORF77</fullName>
    </submittedName>
</protein>
<dbReference type="AlphaFoldDB" id="A4QMG2"/>
<evidence type="ECO:0000256" key="1">
    <source>
        <dbReference type="SAM" id="Phobius"/>
    </source>
</evidence>
<organism evidence="2">
    <name type="scientific">Pinus koraiensis</name>
    <name type="common">Korean pine</name>
    <dbReference type="NCBI Taxonomy" id="88728"/>
    <lineage>
        <taxon>Eukaryota</taxon>
        <taxon>Viridiplantae</taxon>
        <taxon>Streptophyta</taxon>
        <taxon>Embryophyta</taxon>
        <taxon>Tracheophyta</taxon>
        <taxon>Spermatophyta</taxon>
        <taxon>Pinopsida</taxon>
        <taxon>Pinidae</taxon>
        <taxon>Conifers I</taxon>
        <taxon>Pinales</taxon>
        <taxon>Pinaceae</taxon>
        <taxon>Pinus</taxon>
        <taxon>Pinus subgen. Strobus</taxon>
    </lineage>
</organism>
<evidence type="ECO:0000313" key="2">
    <source>
        <dbReference type="EMBL" id="ABP35499.1"/>
    </source>
</evidence>
<proteinExistence type="predicted"/>
<keyword evidence="2" id="KW-0934">Plastid</keyword>
<feature type="transmembrane region" description="Helical" evidence="1">
    <location>
        <begin position="20"/>
        <end position="37"/>
    </location>
</feature>